<dbReference type="InterPro" id="IPR042532">
    <property type="entry name" value="EXOC3/Sec6_C"/>
</dbReference>
<dbReference type="GO" id="GO:0051601">
    <property type="term" value="P:exocyst localization"/>
    <property type="evidence" value="ECO:0007669"/>
    <property type="project" value="TreeGrafter"/>
</dbReference>
<reference evidence="2 3" key="1">
    <citation type="submission" date="2019-09" db="EMBL/GenBank/DDBJ databases">
        <title>Bird 10,000 Genomes (B10K) Project - Family phase.</title>
        <authorList>
            <person name="Zhang G."/>
        </authorList>
    </citation>
    <scope>NUCLEOTIDE SEQUENCE [LARGE SCALE GENOMIC DNA]</scope>
    <source>
        <strain evidence="2">B10K-DU-001-24</strain>
        <tissue evidence="2">Muscle</tissue>
    </source>
</reference>
<dbReference type="PANTHER" id="PTHR21292">
    <property type="entry name" value="EXOCYST COMPLEX COMPONENT SEC6-RELATED"/>
    <property type="match status" value="1"/>
</dbReference>
<dbReference type="OrthoDB" id="9948828at2759"/>
<sequence>LGARLAALASRLVSDLGTVRCHLAPEYPPGYGAFGVYARGYHRALAQQLAALAQRPLPVPDLYLLLDWHSNAYPREVLGHPELGSMLQALALGPLLAPETQHSLESSCIAAVKAKLEVAVAQELQLSEDTWAEDGTRQELQDGLAKRVTGLLRAHMERAPQISPEFGMQMAQSLLALLVAFLHSFQRKVERFLSAPSDANLPDGAHGPAIALANCCPPFRAFAERLAQFGHPESEELQRQADASLDKVTKSCNQVLTQQLFEDLKPHFSRLMSRRWLSSSEPFDAIVLSLTTFAQQLRALHPQPYRVVVRELHRRVLQEYVRPLLLRGPLLCSSARRRRRVAARMEQEAKQLRELFGRMDSSWPWLDSLVPRLQELLLLEDVAALQMEVGVLVRDFPDVRWRGHISALLDARGLWAAASRQEVLAVVQELQELAPSQHHQTFFCDL</sequence>
<dbReference type="GO" id="GO:0000149">
    <property type="term" value="F:SNARE binding"/>
    <property type="evidence" value="ECO:0007669"/>
    <property type="project" value="TreeGrafter"/>
</dbReference>
<accession>A0A7K9CGZ8</accession>
<feature type="non-terminal residue" evidence="2">
    <location>
        <position position="1"/>
    </location>
</feature>
<dbReference type="InterPro" id="IPR010326">
    <property type="entry name" value="EXOC3/Sec6"/>
</dbReference>
<feature type="non-terminal residue" evidence="2">
    <location>
        <position position="446"/>
    </location>
</feature>
<protein>
    <submittedName>
        <fullName evidence="2">EX3L2 protein</fullName>
    </submittedName>
</protein>
<keyword evidence="3" id="KW-1185">Reference proteome</keyword>
<dbReference type="AlphaFoldDB" id="A0A7K9CGZ8"/>
<dbReference type="Gene3D" id="1.10.357.70">
    <property type="entry name" value="Exocyst complex component Sec6, C-terminal domain"/>
    <property type="match status" value="1"/>
</dbReference>
<dbReference type="Proteomes" id="UP000574528">
    <property type="component" value="Unassembled WGS sequence"/>
</dbReference>
<name>A0A7K9CGZ8_9PICI</name>
<dbReference type="EMBL" id="VWZI01018155">
    <property type="protein sequence ID" value="NXG50605.1"/>
    <property type="molecule type" value="Genomic_DNA"/>
</dbReference>
<evidence type="ECO:0000313" key="3">
    <source>
        <dbReference type="Proteomes" id="UP000574528"/>
    </source>
</evidence>
<organism evidence="2 3">
    <name type="scientific">Psilopogon haemacephalus</name>
    <name type="common">coppersmith barbet</name>
    <dbReference type="NCBI Taxonomy" id="2585815"/>
    <lineage>
        <taxon>Eukaryota</taxon>
        <taxon>Metazoa</taxon>
        <taxon>Chordata</taxon>
        <taxon>Craniata</taxon>
        <taxon>Vertebrata</taxon>
        <taxon>Euteleostomi</taxon>
        <taxon>Archelosauria</taxon>
        <taxon>Archosauria</taxon>
        <taxon>Dinosauria</taxon>
        <taxon>Saurischia</taxon>
        <taxon>Theropoda</taxon>
        <taxon>Coelurosauria</taxon>
        <taxon>Aves</taxon>
        <taxon>Neognathae</taxon>
        <taxon>Neoaves</taxon>
        <taxon>Telluraves</taxon>
        <taxon>Coraciimorphae</taxon>
        <taxon>Piciformes</taxon>
        <taxon>Megalaimidae</taxon>
        <taxon>Psilopogon</taxon>
    </lineage>
</organism>
<comment type="similarity">
    <text evidence="1">Belongs to the SEC6 family.</text>
</comment>
<dbReference type="GO" id="GO:0000145">
    <property type="term" value="C:exocyst"/>
    <property type="evidence" value="ECO:0007669"/>
    <property type="project" value="InterPro"/>
</dbReference>
<dbReference type="PANTHER" id="PTHR21292:SF7">
    <property type="entry name" value="EXOCYST COMPLEX COMPONENT 3-LIKE 2"/>
    <property type="match status" value="1"/>
</dbReference>
<evidence type="ECO:0000313" key="2">
    <source>
        <dbReference type="EMBL" id="NXG50605.1"/>
    </source>
</evidence>
<comment type="caution">
    <text evidence="2">The sequence shown here is derived from an EMBL/GenBank/DDBJ whole genome shotgun (WGS) entry which is preliminary data.</text>
</comment>
<evidence type="ECO:0000256" key="1">
    <source>
        <dbReference type="ARBA" id="ARBA00009447"/>
    </source>
</evidence>
<proteinExistence type="inferred from homology"/>
<gene>
    <name evidence="2" type="primary">Exoc3l2</name>
    <name evidence="2" type="ORF">PSIHAE_R15382</name>
</gene>
<dbReference type="Pfam" id="PF06046">
    <property type="entry name" value="Sec6"/>
    <property type="match status" value="1"/>
</dbReference>
<dbReference type="GO" id="GO:0006887">
    <property type="term" value="P:exocytosis"/>
    <property type="evidence" value="ECO:0007669"/>
    <property type="project" value="InterPro"/>
</dbReference>